<accession>E4YL58</accession>
<organism evidence="2">
    <name type="scientific">Oikopleura dioica</name>
    <name type="common">Tunicate</name>
    <dbReference type="NCBI Taxonomy" id="34765"/>
    <lineage>
        <taxon>Eukaryota</taxon>
        <taxon>Metazoa</taxon>
        <taxon>Chordata</taxon>
        <taxon>Tunicata</taxon>
        <taxon>Appendicularia</taxon>
        <taxon>Copelata</taxon>
        <taxon>Oikopleuridae</taxon>
        <taxon>Oikopleura</taxon>
    </lineage>
</organism>
<keyword evidence="1" id="KW-0812">Transmembrane</keyword>
<proteinExistence type="predicted"/>
<sequence>MGILRVLPTSVLEGMNDAGAYYYACYLCINISAYVPVALLTSVAVRHPKVAALVQKRCRFKIKSAQNAFKSTSVNPFRKKLAQRSEKKYQKLLSLAEDDAKKFYFGIVLGLFLNETVFMPPQLILAYPMTTPFKKLVQMVPAVDEPLTSVSDWCLESVRGEIKRRKLKKLEKLQKEESAV</sequence>
<reference evidence="2" key="1">
    <citation type="journal article" date="2010" name="Science">
        <title>Plasticity of animal genome architecture unmasked by rapid evolution of a pelagic tunicate.</title>
        <authorList>
            <person name="Denoeud F."/>
            <person name="Henriet S."/>
            <person name="Mungpakdee S."/>
            <person name="Aury J.M."/>
            <person name="Da Silva C."/>
            <person name="Brinkmann H."/>
            <person name="Mikhaleva J."/>
            <person name="Olsen L.C."/>
            <person name="Jubin C."/>
            <person name="Canestro C."/>
            <person name="Bouquet J.M."/>
            <person name="Danks G."/>
            <person name="Poulain J."/>
            <person name="Campsteijn C."/>
            <person name="Adamski M."/>
            <person name="Cross I."/>
            <person name="Yadetie F."/>
            <person name="Muffato M."/>
            <person name="Louis A."/>
            <person name="Butcher S."/>
            <person name="Tsagkogeorga G."/>
            <person name="Konrad A."/>
            <person name="Singh S."/>
            <person name="Jensen M.F."/>
            <person name="Cong E.H."/>
            <person name="Eikeseth-Otteraa H."/>
            <person name="Noel B."/>
            <person name="Anthouard V."/>
            <person name="Porcel B.M."/>
            <person name="Kachouri-Lafond R."/>
            <person name="Nishino A."/>
            <person name="Ugolini M."/>
            <person name="Chourrout P."/>
            <person name="Nishida H."/>
            <person name="Aasland R."/>
            <person name="Huzurbazar S."/>
            <person name="Westhof E."/>
            <person name="Delsuc F."/>
            <person name="Lehrach H."/>
            <person name="Reinhardt R."/>
            <person name="Weissenbach J."/>
            <person name="Roy S.W."/>
            <person name="Artiguenave F."/>
            <person name="Postlethwait J.H."/>
            <person name="Manak J.R."/>
            <person name="Thompson E.M."/>
            <person name="Jaillon O."/>
            <person name="Du Pasquier L."/>
            <person name="Boudinot P."/>
            <person name="Liberles D.A."/>
            <person name="Volff J.N."/>
            <person name="Philippe H."/>
            <person name="Lenhard B."/>
            <person name="Roest Crollius H."/>
            <person name="Wincker P."/>
            <person name="Chourrout D."/>
        </authorList>
    </citation>
    <scope>NUCLEOTIDE SEQUENCE [LARGE SCALE GENOMIC DNA]</scope>
</reference>
<protein>
    <submittedName>
        <fullName evidence="2">Uncharacterized protein</fullName>
    </submittedName>
</protein>
<evidence type="ECO:0000313" key="2">
    <source>
        <dbReference type="EMBL" id="CBY36219.1"/>
    </source>
</evidence>
<evidence type="ECO:0000256" key="1">
    <source>
        <dbReference type="SAM" id="Phobius"/>
    </source>
</evidence>
<dbReference type="AlphaFoldDB" id="E4YL58"/>
<gene>
    <name evidence="2" type="ORF">GSOID_T00028704001</name>
</gene>
<name>E4YL58_OIKDI</name>
<dbReference type="EMBL" id="FN654739">
    <property type="protein sequence ID" value="CBY36219.1"/>
    <property type="molecule type" value="Genomic_DNA"/>
</dbReference>
<feature type="transmembrane region" description="Helical" evidence="1">
    <location>
        <begin position="20"/>
        <end position="45"/>
    </location>
</feature>
<keyword evidence="1" id="KW-0472">Membrane</keyword>
<dbReference type="Proteomes" id="UP000011014">
    <property type="component" value="Unassembled WGS sequence"/>
</dbReference>
<keyword evidence="1" id="KW-1133">Transmembrane helix</keyword>